<dbReference type="PANTHER" id="PTHR34448">
    <property type="entry name" value="AMINOPEPTIDASE"/>
    <property type="match status" value="1"/>
</dbReference>
<reference evidence="2 3" key="1">
    <citation type="submission" date="2024-02" db="EMBL/GenBank/DDBJ databases">
        <title>A novel Wenzhouxiangellaceae bacterium, isolated from coastal sediments.</title>
        <authorList>
            <person name="Du Z.-J."/>
            <person name="Ye Y.-Q."/>
            <person name="Zhang X.-Y."/>
        </authorList>
    </citation>
    <scope>NUCLEOTIDE SEQUENCE [LARGE SCALE GENOMIC DNA]</scope>
    <source>
        <strain evidence="2 3">CH-27</strain>
    </source>
</reference>
<name>A0AAW9RG39_9GAMM</name>
<protein>
    <recommendedName>
        <fullName evidence="4">Leucyl aminopeptidase</fullName>
    </recommendedName>
</protein>
<dbReference type="InterPro" id="IPR052170">
    <property type="entry name" value="M29_Exopeptidase"/>
</dbReference>
<dbReference type="GO" id="GO:0046872">
    <property type="term" value="F:metal ion binding"/>
    <property type="evidence" value="ECO:0007669"/>
    <property type="project" value="UniProtKB-KW"/>
</dbReference>
<evidence type="ECO:0000313" key="2">
    <source>
        <dbReference type="EMBL" id="MEJ8567778.1"/>
    </source>
</evidence>
<dbReference type="Proteomes" id="UP001359886">
    <property type="component" value="Unassembled WGS sequence"/>
</dbReference>
<sequence>MRSLRWGEFGNAAVRQMANVQPGETLLVLADTWTDMDVAEACLVAGLNAGADAQLLVIPRMDPTDTTEFNESITGALVGADVILGVCPTMFMEKDAVRVARENGARVTATDVIGMEDFALEGITGVDYQRMNEIAERIGEIWIKTRHCKVTSPAGTDIEFSLLDRPIDIGNGMVSKPGESNFFPGISVANAPIESTINGTLVVDGNIPPGRLVRSPVTVRIENGVIAEITGGADAAALRSHFERTGDPIATHLCHFTLGLNPRARTSGSIHQDEHVLGAITFGFGEQDPGFGGDVPPCGVHCDLVLTTGTIECDGQILCKDNELNADLGLGGLS</sequence>
<dbReference type="RefSeq" id="WP_354695102.1">
    <property type="nucleotide sequence ID" value="NZ_JAZHOG010000005.1"/>
</dbReference>
<dbReference type="PANTHER" id="PTHR34448:SF1">
    <property type="entry name" value="BLL6088 PROTEIN"/>
    <property type="match status" value="1"/>
</dbReference>
<keyword evidence="3" id="KW-1185">Reference proteome</keyword>
<accession>A0AAW9RG39</accession>
<proteinExistence type="predicted"/>
<gene>
    <name evidence="2" type="ORF">V3330_09090</name>
</gene>
<organism evidence="2 3">
    <name type="scientific">Elongatibacter sediminis</name>
    <dbReference type="NCBI Taxonomy" id="3119006"/>
    <lineage>
        <taxon>Bacteria</taxon>
        <taxon>Pseudomonadati</taxon>
        <taxon>Pseudomonadota</taxon>
        <taxon>Gammaproteobacteria</taxon>
        <taxon>Chromatiales</taxon>
        <taxon>Wenzhouxiangellaceae</taxon>
        <taxon>Elongatibacter</taxon>
    </lineage>
</organism>
<evidence type="ECO:0008006" key="4">
    <source>
        <dbReference type="Google" id="ProtNLM"/>
    </source>
</evidence>
<evidence type="ECO:0000256" key="1">
    <source>
        <dbReference type="ARBA" id="ARBA00022723"/>
    </source>
</evidence>
<dbReference type="Pfam" id="PF26233">
    <property type="entry name" value="NicX"/>
    <property type="match status" value="1"/>
</dbReference>
<comment type="caution">
    <text evidence="2">The sequence shown here is derived from an EMBL/GenBank/DDBJ whole genome shotgun (WGS) entry which is preliminary data.</text>
</comment>
<dbReference type="InterPro" id="IPR058739">
    <property type="entry name" value="NicX"/>
</dbReference>
<dbReference type="EMBL" id="JAZHOG010000005">
    <property type="protein sequence ID" value="MEJ8567778.1"/>
    <property type="molecule type" value="Genomic_DNA"/>
</dbReference>
<dbReference type="SUPFAM" id="SSF144052">
    <property type="entry name" value="Thermophilic metalloprotease-like"/>
    <property type="match status" value="1"/>
</dbReference>
<dbReference type="AlphaFoldDB" id="A0AAW9RG39"/>
<keyword evidence="1" id="KW-0479">Metal-binding</keyword>
<evidence type="ECO:0000313" key="3">
    <source>
        <dbReference type="Proteomes" id="UP001359886"/>
    </source>
</evidence>